<feature type="compositionally biased region" description="Polar residues" evidence="3">
    <location>
        <begin position="28"/>
        <end position="46"/>
    </location>
</feature>
<dbReference type="InterPro" id="IPR005770">
    <property type="entry name" value="PhnD"/>
</dbReference>
<organism evidence="6 7">
    <name type="scientific">Paenibacillus glacialis</name>
    <dbReference type="NCBI Taxonomy" id="494026"/>
    <lineage>
        <taxon>Bacteria</taxon>
        <taxon>Bacillati</taxon>
        <taxon>Bacillota</taxon>
        <taxon>Bacilli</taxon>
        <taxon>Bacillales</taxon>
        <taxon>Paenibacillaceae</taxon>
        <taxon>Paenibacillus</taxon>
    </lineage>
</organism>
<protein>
    <submittedName>
        <fullName evidence="6">Phosphonate-binding protein</fullName>
    </submittedName>
</protein>
<dbReference type="CDD" id="cd01071">
    <property type="entry name" value="PBP2_PhnD_like"/>
    <property type="match status" value="1"/>
</dbReference>
<dbReference type="SMART" id="SM00062">
    <property type="entry name" value="PBPb"/>
    <property type="match status" value="1"/>
</dbReference>
<proteinExistence type="inferred from homology"/>
<dbReference type="SUPFAM" id="SSF53850">
    <property type="entry name" value="Periplasmic binding protein-like II"/>
    <property type="match status" value="1"/>
</dbReference>
<evidence type="ECO:0000313" key="6">
    <source>
        <dbReference type="EMBL" id="OAB43777.1"/>
    </source>
</evidence>
<sequence length="330" mass="35663">MFKKTSALCMTLLLGVSLTACGGNNAKTTNAAEPAKGSTTQTTETSAKPAETGYIPKELEVQFVPSQNAETLEAKTKPLEKLLGDQLNIPVHVSVSPDYNTIVEALSSKQVDIGFLPPSAYVLAHDLRNAADLLLQAQRFGVNDETGQPTDEKVNFYKAMILVKKDSDIKTLTDLKGKKIGWQDVTSSAGYVFPAAELKKAGVDPETDVQGVTIKGHDAAIMALLNGQVDAVANFQDARNVVAKDVPDVFEQTRVLHFTAPIPNDTISVRSDMNQEWRDKIAQAFIAITEDPEGAQIVKDIYTHVGYVAGDDANFAPVREYAEAVGQKIK</sequence>
<dbReference type="STRING" id="494026.PGLA_08330"/>
<gene>
    <name evidence="6" type="ORF">PGLA_08330</name>
</gene>
<keyword evidence="2 4" id="KW-0732">Signal</keyword>
<dbReference type="NCBIfam" id="TIGR01098">
    <property type="entry name" value="3A0109s03R"/>
    <property type="match status" value="1"/>
</dbReference>
<dbReference type="Pfam" id="PF12974">
    <property type="entry name" value="Phosphonate-bd"/>
    <property type="match status" value="1"/>
</dbReference>
<dbReference type="PANTHER" id="PTHR35841">
    <property type="entry name" value="PHOSPHONATES-BINDING PERIPLASMIC PROTEIN"/>
    <property type="match status" value="1"/>
</dbReference>
<feature type="domain" description="Solute-binding protein family 3/N-terminal" evidence="5">
    <location>
        <begin position="58"/>
        <end position="305"/>
    </location>
</feature>
<name>A0A162LYL4_9BACL</name>
<comment type="caution">
    <text evidence="6">The sequence shown here is derived from an EMBL/GenBank/DDBJ whole genome shotgun (WGS) entry which is preliminary data.</text>
</comment>
<dbReference type="Proteomes" id="UP000076967">
    <property type="component" value="Unassembled WGS sequence"/>
</dbReference>
<comment type="similarity">
    <text evidence="1">Belongs to the phosphate/phosphite/phosphonate binding protein family.</text>
</comment>
<evidence type="ECO:0000313" key="7">
    <source>
        <dbReference type="Proteomes" id="UP000076967"/>
    </source>
</evidence>
<dbReference type="PANTHER" id="PTHR35841:SF1">
    <property type="entry name" value="PHOSPHONATES-BINDING PERIPLASMIC PROTEIN"/>
    <property type="match status" value="1"/>
</dbReference>
<feature type="chain" id="PRO_5039178047" evidence="4">
    <location>
        <begin position="23"/>
        <end position="330"/>
    </location>
</feature>
<accession>A0A162LYL4</accession>
<feature type="region of interest" description="Disordered" evidence="3">
    <location>
        <begin position="28"/>
        <end position="52"/>
    </location>
</feature>
<dbReference type="InterPro" id="IPR001638">
    <property type="entry name" value="Solute-binding_3/MltF_N"/>
</dbReference>
<dbReference type="GO" id="GO:0043190">
    <property type="term" value="C:ATP-binding cassette (ABC) transporter complex"/>
    <property type="evidence" value="ECO:0007669"/>
    <property type="project" value="InterPro"/>
</dbReference>
<reference evidence="6 7" key="1">
    <citation type="submission" date="2016-03" db="EMBL/GenBank/DDBJ databases">
        <title>Draft genome sequence of Paenibacillus glacialis DSM 22343.</title>
        <authorList>
            <person name="Shin S.-K."/>
            <person name="Yi H."/>
        </authorList>
    </citation>
    <scope>NUCLEOTIDE SEQUENCE [LARGE SCALE GENOMIC DNA]</scope>
    <source>
        <strain evidence="6 7">DSM 22343</strain>
    </source>
</reference>
<dbReference type="Gene3D" id="3.40.190.10">
    <property type="entry name" value="Periplasmic binding protein-like II"/>
    <property type="match status" value="2"/>
</dbReference>
<dbReference type="PROSITE" id="PS51257">
    <property type="entry name" value="PROKAR_LIPOPROTEIN"/>
    <property type="match status" value="1"/>
</dbReference>
<dbReference type="RefSeq" id="WP_068531509.1">
    <property type="nucleotide sequence ID" value="NZ_LVJH01000010.1"/>
</dbReference>
<keyword evidence="7" id="KW-1185">Reference proteome</keyword>
<evidence type="ECO:0000256" key="4">
    <source>
        <dbReference type="SAM" id="SignalP"/>
    </source>
</evidence>
<evidence type="ECO:0000256" key="3">
    <source>
        <dbReference type="SAM" id="MobiDB-lite"/>
    </source>
</evidence>
<evidence type="ECO:0000256" key="1">
    <source>
        <dbReference type="ARBA" id="ARBA00007162"/>
    </source>
</evidence>
<feature type="signal peptide" evidence="4">
    <location>
        <begin position="1"/>
        <end position="22"/>
    </location>
</feature>
<evidence type="ECO:0000256" key="2">
    <source>
        <dbReference type="ARBA" id="ARBA00022729"/>
    </source>
</evidence>
<dbReference type="EMBL" id="LVJH01000010">
    <property type="protein sequence ID" value="OAB43777.1"/>
    <property type="molecule type" value="Genomic_DNA"/>
</dbReference>
<dbReference type="GO" id="GO:0055085">
    <property type="term" value="P:transmembrane transport"/>
    <property type="evidence" value="ECO:0007669"/>
    <property type="project" value="InterPro"/>
</dbReference>
<evidence type="ECO:0000259" key="5">
    <source>
        <dbReference type="SMART" id="SM00062"/>
    </source>
</evidence>
<dbReference type="AlphaFoldDB" id="A0A162LYL4"/>